<organism evidence="2 3">
    <name type="scientific">Daphnia pulex</name>
    <name type="common">Water flea</name>
    <dbReference type="NCBI Taxonomy" id="6669"/>
    <lineage>
        <taxon>Eukaryota</taxon>
        <taxon>Metazoa</taxon>
        <taxon>Ecdysozoa</taxon>
        <taxon>Arthropoda</taxon>
        <taxon>Crustacea</taxon>
        <taxon>Branchiopoda</taxon>
        <taxon>Diplostraca</taxon>
        <taxon>Cladocera</taxon>
        <taxon>Anomopoda</taxon>
        <taxon>Daphniidae</taxon>
        <taxon>Daphnia</taxon>
    </lineage>
</organism>
<dbReference type="HOGENOM" id="CLU_1476596_0_0_1"/>
<name>E9FTX2_DAPPU</name>
<feature type="transmembrane region" description="Helical" evidence="1">
    <location>
        <begin position="143"/>
        <end position="164"/>
    </location>
</feature>
<keyword evidence="1" id="KW-0812">Transmembrane</keyword>
<dbReference type="KEGG" id="dpx:DAPPUDRAFT_233375"/>
<dbReference type="AlphaFoldDB" id="E9FTX2"/>
<keyword evidence="1" id="KW-0472">Membrane</keyword>
<reference evidence="2 3" key="1">
    <citation type="journal article" date="2011" name="Science">
        <title>The ecoresponsive genome of Daphnia pulex.</title>
        <authorList>
            <person name="Colbourne J.K."/>
            <person name="Pfrender M.E."/>
            <person name="Gilbert D."/>
            <person name="Thomas W.K."/>
            <person name="Tucker A."/>
            <person name="Oakley T.H."/>
            <person name="Tokishita S."/>
            <person name="Aerts A."/>
            <person name="Arnold G.J."/>
            <person name="Basu M.K."/>
            <person name="Bauer D.J."/>
            <person name="Caceres C.E."/>
            <person name="Carmel L."/>
            <person name="Casola C."/>
            <person name="Choi J.H."/>
            <person name="Detter J.C."/>
            <person name="Dong Q."/>
            <person name="Dusheyko S."/>
            <person name="Eads B.D."/>
            <person name="Frohlich T."/>
            <person name="Geiler-Samerotte K.A."/>
            <person name="Gerlach D."/>
            <person name="Hatcher P."/>
            <person name="Jogdeo S."/>
            <person name="Krijgsveld J."/>
            <person name="Kriventseva E.V."/>
            <person name="Kultz D."/>
            <person name="Laforsch C."/>
            <person name="Lindquist E."/>
            <person name="Lopez J."/>
            <person name="Manak J.R."/>
            <person name="Muller J."/>
            <person name="Pangilinan J."/>
            <person name="Patwardhan R.P."/>
            <person name="Pitluck S."/>
            <person name="Pritham E.J."/>
            <person name="Rechtsteiner A."/>
            <person name="Rho M."/>
            <person name="Rogozin I.B."/>
            <person name="Sakarya O."/>
            <person name="Salamov A."/>
            <person name="Schaack S."/>
            <person name="Shapiro H."/>
            <person name="Shiga Y."/>
            <person name="Skalitzky C."/>
            <person name="Smith Z."/>
            <person name="Souvorov A."/>
            <person name="Sung W."/>
            <person name="Tang Z."/>
            <person name="Tsuchiya D."/>
            <person name="Tu H."/>
            <person name="Vos H."/>
            <person name="Wang M."/>
            <person name="Wolf Y.I."/>
            <person name="Yamagata H."/>
            <person name="Yamada T."/>
            <person name="Ye Y."/>
            <person name="Shaw J.R."/>
            <person name="Andrews J."/>
            <person name="Crease T.J."/>
            <person name="Tang H."/>
            <person name="Lucas S.M."/>
            <person name="Robertson H.M."/>
            <person name="Bork P."/>
            <person name="Koonin E.V."/>
            <person name="Zdobnov E.M."/>
            <person name="Grigoriev I.V."/>
            <person name="Lynch M."/>
            <person name="Boore J.L."/>
        </authorList>
    </citation>
    <scope>NUCLEOTIDE SEQUENCE [LARGE SCALE GENOMIC DNA]</scope>
</reference>
<sequence length="183" mass="21281">MLLLAACTGRMSQPMQKHFTAEVTSEYDLQAVGWRCEQVSYCIQFVVLLLSVPNVLFRQIDFTFAVRVSWIFPLFTTILNIAILTTTSATKHQDDWMKNTHPQKLQPEKGKLHFLFARRSRRSLRKTCHATAERLGEDDTCFIIIKQFVIIIKYDVVLLLIVVLKYHTFKPPEYYTTTYVALS</sequence>
<gene>
    <name evidence="2" type="ORF">DAPPUDRAFT_233375</name>
</gene>
<evidence type="ECO:0000256" key="1">
    <source>
        <dbReference type="SAM" id="Phobius"/>
    </source>
</evidence>
<dbReference type="EMBL" id="GL732524">
    <property type="protein sequence ID" value="EFX89566.1"/>
    <property type="molecule type" value="Genomic_DNA"/>
</dbReference>
<proteinExistence type="predicted"/>
<accession>E9FTX2</accession>
<dbReference type="InParanoid" id="E9FTX2"/>
<dbReference type="Proteomes" id="UP000000305">
    <property type="component" value="Unassembled WGS sequence"/>
</dbReference>
<keyword evidence="3" id="KW-1185">Reference proteome</keyword>
<protein>
    <submittedName>
        <fullName evidence="2">Uncharacterized protein</fullName>
    </submittedName>
</protein>
<evidence type="ECO:0000313" key="3">
    <source>
        <dbReference type="Proteomes" id="UP000000305"/>
    </source>
</evidence>
<evidence type="ECO:0000313" key="2">
    <source>
        <dbReference type="EMBL" id="EFX89566.1"/>
    </source>
</evidence>
<feature type="transmembrane region" description="Helical" evidence="1">
    <location>
        <begin position="64"/>
        <end position="84"/>
    </location>
</feature>
<keyword evidence="1" id="KW-1133">Transmembrane helix</keyword>